<accession>A0A0L0F1I9</accession>
<proteinExistence type="predicted"/>
<dbReference type="AlphaFoldDB" id="A0A0L0F1I9"/>
<reference evidence="1 2" key="1">
    <citation type="submission" date="2011-02" db="EMBL/GenBank/DDBJ databases">
        <title>The Genome Sequence of Sphaeroforma arctica JP610.</title>
        <authorList>
            <consortium name="The Broad Institute Genome Sequencing Platform"/>
            <person name="Russ C."/>
            <person name="Cuomo C."/>
            <person name="Young S.K."/>
            <person name="Zeng Q."/>
            <person name="Gargeya S."/>
            <person name="Alvarado L."/>
            <person name="Berlin A."/>
            <person name="Chapman S.B."/>
            <person name="Chen Z."/>
            <person name="Freedman E."/>
            <person name="Gellesch M."/>
            <person name="Goldberg J."/>
            <person name="Griggs A."/>
            <person name="Gujja S."/>
            <person name="Heilman E."/>
            <person name="Heiman D."/>
            <person name="Howarth C."/>
            <person name="Mehta T."/>
            <person name="Neiman D."/>
            <person name="Pearson M."/>
            <person name="Roberts A."/>
            <person name="Saif S."/>
            <person name="Shea T."/>
            <person name="Shenoy N."/>
            <person name="Sisk P."/>
            <person name="Stolte C."/>
            <person name="Sykes S."/>
            <person name="White J."/>
            <person name="Yandava C."/>
            <person name="Burger G."/>
            <person name="Gray M.W."/>
            <person name="Holland P.W.H."/>
            <person name="King N."/>
            <person name="Lang F.B.F."/>
            <person name="Roger A.J."/>
            <person name="Ruiz-Trillo I."/>
            <person name="Haas B."/>
            <person name="Nusbaum C."/>
            <person name="Birren B."/>
        </authorList>
    </citation>
    <scope>NUCLEOTIDE SEQUENCE [LARGE SCALE GENOMIC DNA]</scope>
    <source>
        <strain evidence="1 2">JP610</strain>
    </source>
</reference>
<feature type="non-terminal residue" evidence="1">
    <location>
        <position position="1"/>
    </location>
</feature>
<evidence type="ECO:0000313" key="2">
    <source>
        <dbReference type="Proteomes" id="UP000054560"/>
    </source>
</evidence>
<name>A0A0L0F1I9_9EUKA</name>
<keyword evidence="2" id="KW-1185">Reference proteome</keyword>
<gene>
    <name evidence="1" type="ORF">SARC_16956</name>
</gene>
<evidence type="ECO:0000313" key="1">
    <source>
        <dbReference type="EMBL" id="KNC70516.1"/>
    </source>
</evidence>
<dbReference type="Proteomes" id="UP000054560">
    <property type="component" value="Unassembled WGS sequence"/>
</dbReference>
<sequence>QARTWSSELSSAWRRWELWYDESNLPFFTPLVDGEDGKKVLGEDYQVLLKRVLPLKKSRDAFKRKILYGFALA</sequence>
<dbReference type="EMBL" id="KQ250956">
    <property type="protein sequence ID" value="KNC70516.1"/>
    <property type="molecule type" value="Genomic_DNA"/>
</dbReference>
<dbReference type="RefSeq" id="XP_014144418.1">
    <property type="nucleotide sequence ID" value="XM_014288943.1"/>
</dbReference>
<dbReference type="GeneID" id="25917460"/>
<protein>
    <submittedName>
        <fullName evidence="1">Uncharacterized protein</fullName>
    </submittedName>
</protein>
<organism evidence="1 2">
    <name type="scientific">Sphaeroforma arctica JP610</name>
    <dbReference type="NCBI Taxonomy" id="667725"/>
    <lineage>
        <taxon>Eukaryota</taxon>
        <taxon>Ichthyosporea</taxon>
        <taxon>Ichthyophonida</taxon>
        <taxon>Sphaeroforma</taxon>
    </lineage>
</organism>